<dbReference type="EMBL" id="OC978520">
    <property type="protein sequence ID" value="CAG4635175.1"/>
    <property type="molecule type" value="Genomic_DNA"/>
</dbReference>
<feature type="binding site" evidence="8">
    <location>
        <position position="89"/>
    </location>
    <ligand>
        <name>ATP</name>
        <dbReference type="ChEBI" id="CHEBI:30616"/>
    </ligand>
</feature>
<dbReference type="InterPro" id="IPR023005">
    <property type="entry name" value="Nucleoside_diP_kinase_AS"/>
</dbReference>
<evidence type="ECO:0000256" key="5">
    <source>
        <dbReference type="ARBA" id="ARBA00022777"/>
    </source>
</evidence>
<feature type="binding site" evidence="8">
    <location>
        <position position="95"/>
    </location>
    <ligand>
        <name>ATP</name>
        <dbReference type="ChEBI" id="CHEBI:30616"/>
    </ligand>
</feature>
<evidence type="ECO:0000256" key="10">
    <source>
        <dbReference type="RuleBase" id="RU004013"/>
    </source>
</evidence>
<accession>A0A9N6WX25</accession>
<dbReference type="InterPro" id="IPR034907">
    <property type="entry name" value="NDK-like_dom"/>
</dbReference>
<dbReference type="Pfam" id="PF00334">
    <property type="entry name" value="NDK"/>
    <property type="match status" value="1"/>
</dbReference>
<evidence type="ECO:0000256" key="2">
    <source>
        <dbReference type="ARBA" id="ARBA00022679"/>
    </source>
</evidence>
<dbReference type="EC" id="2.7.4.6" evidence="10"/>
<comment type="catalytic activity">
    <reaction evidence="10">
        <text>a 2'-deoxyribonucleoside 5'-diphosphate + ATP = a 2'-deoxyribonucleoside 5'-triphosphate + ADP</text>
        <dbReference type="Rhea" id="RHEA:44640"/>
        <dbReference type="ChEBI" id="CHEBI:30616"/>
        <dbReference type="ChEBI" id="CHEBI:61560"/>
        <dbReference type="ChEBI" id="CHEBI:73316"/>
        <dbReference type="ChEBI" id="CHEBI:456216"/>
        <dbReference type="EC" id="2.7.4.6"/>
    </reaction>
</comment>
<dbReference type="SMART" id="SM00562">
    <property type="entry name" value="NDK"/>
    <property type="match status" value="1"/>
</dbReference>
<evidence type="ECO:0000256" key="6">
    <source>
        <dbReference type="ARBA" id="ARBA00022840"/>
    </source>
</evidence>
<feature type="binding site" evidence="8">
    <location>
        <position position="119"/>
    </location>
    <ligand>
        <name>ATP</name>
        <dbReference type="ChEBI" id="CHEBI:30616"/>
    </ligand>
</feature>
<feature type="binding site" evidence="8">
    <location>
        <position position="12"/>
    </location>
    <ligand>
        <name>ATP</name>
        <dbReference type="ChEBI" id="CHEBI:30616"/>
    </ligand>
</feature>
<dbReference type="PROSITE" id="PS51374">
    <property type="entry name" value="NDPK_LIKE"/>
    <property type="match status" value="1"/>
</dbReference>
<comment type="similarity">
    <text evidence="8 9">Belongs to the NDK family.</text>
</comment>
<dbReference type="GO" id="GO:0006241">
    <property type="term" value="P:CTP biosynthetic process"/>
    <property type="evidence" value="ECO:0007669"/>
    <property type="project" value="InterPro"/>
</dbReference>
<dbReference type="SUPFAM" id="SSF54919">
    <property type="entry name" value="Nucleoside diphosphate kinase, NDK"/>
    <property type="match status" value="1"/>
</dbReference>
<feature type="binding site" evidence="8">
    <location>
        <position position="61"/>
    </location>
    <ligand>
        <name>ATP</name>
        <dbReference type="ChEBI" id="CHEBI:30616"/>
    </ligand>
</feature>
<comment type="cofactor">
    <cofactor evidence="1">
        <name>Mg(2+)</name>
        <dbReference type="ChEBI" id="CHEBI:18420"/>
    </cofactor>
</comment>
<dbReference type="InterPro" id="IPR001564">
    <property type="entry name" value="Nucleoside_diP_kinase"/>
</dbReference>
<evidence type="ECO:0000259" key="11">
    <source>
        <dbReference type="SMART" id="SM00562"/>
    </source>
</evidence>
<proteinExistence type="inferred from homology"/>
<keyword evidence="5 10" id="KW-0418">Kinase</keyword>
<dbReference type="PROSITE" id="PS00469">
    <property type="entry name" value="NDPK"/>
    <property type="match status" value="1"/>
</dbReference>
<evidence type="ECO:0000256" key="1">
    <source>
        <dbReference type="ARBA" id="ARBA00001946"/>
    </source>
</evidence>
<sequence length="177" mass="20533">MNKLQLTLAILKPDVARVPFILQEIRHRILSAGFYVVRNHERKLSQKEAEVFYSEHAGRFFHHRLVTFMKSGPIQVYILAHSDAIQAWRKTMGPTKTFRAQNEVPCTIRGTFGLTDTRNCTHGSDSNISALKEIEFFFPDFKPDQWYAKEEPLFRKGACYLDETVFTHQINQENSPS</sequence>
<keyword evidence="6 10" id="KW-0067">ATP-binding</keyword>
<dbReference type="PANTHER" id="PTHR46956">
    <property type="entry name" value="NUCLEOSIDE DIPHOSPHATE KINASE 6"/>
    <property type="match status" value="1"/>
</dbReference>
<keyword evidence="3" id="KW-0479">Metal-binding</keyword>
<dbReference type="PRINTS" id="PR01243">
    <property type="entry name" value="NUCDPKINASE"/>
</dbReference>
<dbReference type="GO" id="GO:0006183">
    <property type="term" value="P:GTP biosynthetic process"/>
    <property type="evidence" value="ECO:0007669"/>
    <property type="project" value="InterPro"/>
</dbReference>
<evidence type="ECO:0000256" key="8">
    <source>
        <dbReference type="PROSITE-ProRule" id="PRU00706"/>
    </source>
</evidence>
<dbReference type="Gene3D" id="3.30.70.141">
    <property type="entry name" value="Nucleoside diphosphate kinase-like domain"/>
    <property type="match status" value="1"/>
</dbReference>
<feature type="binding site" evidence="8">
    <location>
        <position position="109"/>
    </location>
    <ligand>
        <name>ATP</name>
        <dbReference type="ChEBI" id="CHEBI:30616"/>
    </ligand>
</feature>
<keyword evidence="2 10" id="KW-0808">Transferase</keyword>
<evidence type="ECO:0000313" key="12">
    <source>
        <dbReference type="EMBL" id="CAG4635175.1"/>
    </source>
</evidence>
<dbReference type="GO" id="GO:0005524">
    <property type="term" value="F:ATP binding"/>
    <property type="evidence" value="ECO:0007669"/>
    <property type="project" value="UniProtKB-KW"/>
</dbReference>
<feature type="active site" description="Pros-phosphohistidine intermediate" evidence="8">
    <location>
        <position position="122"/>
    </location>
</feature>
<evidence type="ECO:0000256" key="4">
    <source>
        <dbReference type="ARBA" id="ARBA00022741"/>
    </source>
</evidence>
<dbReference type="GO" id="GO:0046872">
    <property type="term" value="F:metal ion binding"/>
    <property type="evidence" value="ECO:0007669"/>
    <property type="project" value="UniProtKB-KW"/>
</dbReference>
<reference evidence="12" key="1">
    <citation type="submission" date="2021-04" db="EMBL/GenBank/DDBJ databases">
        <authorList>
            <person name="Cornetti L."/>
        </authorList>
    </citation>
    <scope>NUCLEOTIDE SEQUENCE</scope>
</reference>
<protein>
    <recommendedName>
        <fullName evidence="10">Nucleoside diphosphate kinase</fullName>
        <ecNumber evidence="10">2.7.4.6</ecNumber>
    </recommendedName>
</protein>
<organism evidence="12">
    <name type="scientific">Alona affinis</name>
    <dbReference type="NCBI Taxonomy" id="381656"/>
    <lineage>
        <taxon>Eukaryota</taxon>
        <taxon>Metazoa</taxon>
        <taxon>Ecdysozoa</taxon>
        <taxon>Arthropoda</taxon>
        <taxon>Crustacea</taxon>
        <taxon>Branchiopoda</taxon>
        <taxon>Diplostraca</taxon>
        <taxon>Cladocera</taxon>
        <taxon>Anomopoda</taxon>
        <taxon>Chydoridae</taxon>
        <taxon>Alona</taxon>
    </lineage>
</organism>
<name>A0A9N6WX25_9CRUS</name>
<dbReference type="AlphaFoldDB" id="A0A9N6WX25"/>
<dbReference type="GO" id="GO:0006228">
    <property type="term" value="P:UTP biosynthetic process"/>
    <property type="evidence" value="ECO:0007669"/>
    <property type="project" value="InterPro"/>
</dbReference>
<keyword evidence="4 10" id="KW-0547">Nucleotide-binding</keyword>
<dbReference type="GO" id="GO:0004550">
    <property type="term" value="F:nucleoside diphosphate kinase activity"/>
    <property type="evidence" value="ECO:0007669"/>
    <property type="project" value="UniProtKB-EC"/>
</dbReference>
<feature type="domain" description="Nucleoside diphosphate kinase-like" evidence="11">
    <location>
        <begin position="4"/>
        <end position="145"/>
    </location>
</feature>
<evidence type="ECO:0000256" key="9">
    <source>
        <dbReference type="RuleBase" id="RU004011"/>
    </source>
</evidence>
<dbReference type="InterPro" id="IPR037994">
    <property type="entry name" value="NDPk6"/>
</dbReference>
<evidence type="ECO:0000256" key="7">
    <source>
        <dbReference type="ARBA" id="ARBA00022842"/>
    </source>
</evidence>
<dbReference type="PANTHER" id="PTHR46956:SF1">
    <property type="entry name" value="NUCLEOSIDE DIPHOSPHATE KINASE 6"/>
    <property type="match status" value="1"/>
</dbReference>
<gene>
    <name evidence="12" type="primary">EOG090X0HUX</name>
</gene>
<dbReference type="InterPro" id="IPR036850">
    <property type="entry name" value="NDK-like_dom_sf"/>
</dbReference>
<keyword evidence="7" id="KW-0460">Magnesium</keyword>
<evidence type="ECO:0000256" key="3">
    <source>
        <dbReference type="ARBA" id="ARBA00022723"/>
    </source>
</evidence>